<dbReference type="PATRIC" id="fig|768706.3.peg.3895"/>
<dbReference type="AlphaFoldDB" id="G7W9G6"/>
<feature type="transmembrane region" description="Helical" evidence="2">
    <location>
        <begin position="151"/>
        <end position="176"/>
    </location>
</feature>
<dbReference type="Proteomes" id="UP000006346">
    <property type="component" value="Chromosome"/>
</dbReference>
<proteinExistence type="predicted"/>
<dbReference type="GO" id="GO:0003677">
    <property type="term" value="F:DNA binding"/>
    <property type="evidence" value="ECO:0007669"/>
    <property type="project" value="UniProtKB-KW"/>
</dbReference>
<keyword evidence="5" id="KW-1185">Reference proteome</keyword>
<dbReference type="RefSeq" id="WP_014186110.1">
    <property type="nucleotide sequence ID" value="NC_016584.1"/>
</dbReference>
<dbReference type="InterPro" id="IPR001387">
    <property type="entry name" value="Cro/C1-type_HTH"/>
</dbReference>
<evidence type="ECO:0000259" key="3">
    <source>
        <dbReference type="PROSITE" id="PS50943"/>
    </source>
</evidence>
<evidence type="ECO:0000256" key="1">
    <source>
        <dbReference type="ARBA" id="ARBA00023125"/>
    </source>
</evidence>
<evidence type="ECO:0000313" key="5">
    <source>
        <dbReference type="Proteomes" id="UP000006346"/>
    </source>
</evidence>
<feature type="transmembrane region" description="Helical" evidence="2">
    <location>
        <begin position="121"/>
        <end position="139"/>
    </location>
</feature>
<dbReference type="SUPFAM" id="SSF47413">
    <property type="entry name" value="lambda repressor-like DNA-binding domains"/>
    <property type="match status" value="1"/>
</dbReference>
<name>G7W9G6_DESOD</name>
<accession>G7W9G6</accession>
<dbReference type="PROSITE" id="PS50943">
    <property type="entry name" value="HTH_CROC1"/>
    <property type="match status" value="1"/>
</dbReference>
<protein>
    <submittedName>
        <fullName evidence="4">Putative transcriptional regulator</fullName>
    </submittedName>
</protein>
<evidence type="ECO:0000313" key="4">
    <source>
        <dbReference type="EMBL" id="AET69303.1"/>
    </source>
</evidence>
<dbReference type="EMBL" id="CP003108">
    <property type="protein sequence ID" value="AET69303.1"/>
    <property type="molecule type" value="Genomic_DNA"/>
</dbReference>
<feature type="transmembrane region" description="Helical" evidence="2">
    <location>
        <begin position="188"/>
        <end position="208"/>
    </location>
</feature>
<gene>
    <name evidence="4" type="ordered locus">Desor_3849</name>
</gene>
<reference evidence="5" key="1">
    <citation type="submission" date="2011-11" db="EMBL/GenBank/DDBJ databases">
        <title>Complete sequence of Desulfosporosinus orientis DSM 765.</title>
        <authorList>
            <person name="Lucas S."/>
            <person name="Han J."/>
            <person name="Lapidus A."/>
            <person name="Cheng J.-F."/>
            <person name="Goodwin L."/>
            <person name="Pitluck S."/>
            <person name="Peters L."/>
            <person name="Ovchinnikova G."/>
            <person name="Teshima H."/>
            <person name="Detter J.C."/>
            <person name="Han C."/>
            <person name="Tapia R."/>
            <person name="Land M."/>
            <person name="Hauser L."/>
            <person name="Kyrpides N."/>
            <person name="Ivanova N."/>
            <person name="Pagani I."/>
            <person name="Pester M."/>
            <person name="Spring S."/>
            <person name="Ollivier B."/>
            <person name="Rattei T."/>
            <person name="Klenk H.-P."/>
            <person name="Wagner M."/>
            <person name="Loy A."/>
            <person name="Woyke T."/>
        </authorList>
    </citation>
    <scope>NUCLEOTIDE SEQUENCE [LARGE SCALE GENOMIC DNA]</scope>
    <source>
        <strain evidence="5">ATCC 19365 / DSM 765 / NCIMB 8382 / VKM B-1628</strain>
    </source>
</reference>
<dbReference type="CDD" id="cd00093">
    <property type="entry name" value="HTH_XRE"/>
    <property type="match status" value="1"/>
</dbReference>
<dbReference type="InterPro" id="IPR010982">
    <property type="entry name" value="Lambda_DNA-bd_dom_sf"/>
</dbReference>
<keyword evidence="2" id="KW-1133">Transmembrane helix</keyword>
<dbReference type="SMART" id="SM00530">
    <property type="entry name" value="HTH_XRE"/>
    <property type="match status" value="1"/>
</dbReference>
<dbReference type="OrthoDB" id="9812495at2"/>
<dbReference type="eggNOG" id="COG1476">
    <property type="taxonomic scope" value="Bacteria"/>
</dbReference>
<sequence length="217" mass="24646">MTLGEKIQSLRKSNNKTQDELAEILGVSRQALSKWENGTSNPEIDKIVLISNYFSVTTDYILKNECEESATVLDSDNASKTQKGRKIPLILSTIIISIGFIVAVAFANDGTLFFYWQFRDAALGIAIQIVGVGIYEVMYFSEKYERDRQHLFWIINIWILSIMPAIFCAGLVTRILLNSFEIFMLLKYTGIGYVFFNSIVSVILLVLFKKNKSIIFP</sequence>
<feature type="transmembrane region" description="Helical" evidence="2">
    <location>
        <begin position="89"/>
        <end position="115"/>
    </location>
</feature>
<evidence type="ECO:0000256" key="2">
    <source>
        <dbReference type="SAM" id="Phobius"/>
    </source>
</evidence>
<dbReference type="KEGG" id="dor:Desor_3849"/>
<dbReference type="STRING" id="768706.Desor_3849"/>
<dbReference type="Gene3D" id="1.10.260.40">
    <property type="entry name" value="lambda repressor-like DNA-binding domains"/>
    <property type="match status" value="1"/>
</dbReference>
<keyword evidence="2" id="KW-0812">Transmembrane</keyword>
<organism evidence="4 5">
    <name type="scientific">Desulfosporosinus orientis (strain ATCC 19365 / DSM 765 / NCIMB 8382 / VKM B-1628 / Singapore I)</name>
    <name type="common">Desulfotomaculum orientis</name>
    <dbReference type="NCBI Taxonomy" id="768706"/>
    <lineage>
        <taxon>Bacteria</taxon>
        <taxon>Bacillati</taxon>
        <taxon>Bacillota</taxon>
        <taxon>Clostridia</taxon>
        <taxon>Eubacteriales</taxon>
        <taxon>Desulfitobacteriaceae</taxon>
        <taxon>Desulfosporosinus</taxon>
    </lineage>
</organism>
<dbReference type="HOGENOM" id="CLU_066192_2_4_9"/>
<dbReference type="Pfam" id="PF01381">
    <property type="entry name" value="HTH_3"/>
    <property type="match status" value="1"/>
</dbReference>
<keyword evidence="1" id="KW-0238">DNA-binding</keyword>
<reference evidence="4 5" key="2">
    <citation type="journal article" date="2012" name="J. Bacteriol.">
        <title>Complete genome sequences of Desulfosporosinus orientis DSM765T, Desulfosporosinus youngiae DSM17734T, Desulfosporosinus meridiei DSM13257T, and Desulfosporosinus acidiphilus DSM22704T.</title>
        <authorList>
            <person name="Pester M."/>
            <person name="Brambilla E."/>
            <person name="Alazard D."/>
            <person name="Rattei T."/>
            <person name="Weinmaier T."/>
            <person name="Han J."/>
            <person name="Lucas S."/>
            <person name="Lapidus A."/>
            <person name="Cheng J.F."/>
            <person name="Goodwin L."/>
            <person name="Pitluck S."/>
            <person name="Peters L."/>
            <person name="Ovchinnikova G."/>
            <person name="Teshima H."/>
            <person name="Detter J.C."/>
            <person name="Han C.S."/>
            <person name="Tapia R."/>
            <person name="Land M.L."/>
            <person name="Hauser L."/>
            <person name="Kyrpides N.C."/>
            <person name="Ivanova N.N."/>
            <person name="Pagani I."/>
            <person name="Huntmann M."/>
            <person name="Wei C.L."/>
            <person name="Davenport K.W."/>
            <person name="Daligault H."/>
            <person name="Chain P.S."/>
            <person name="Chen A."/>
            <person name="Mavromatis K."/>
            <person name="Markowitz V."/>
            <person name="Szeto E."/>
            <person name="Mikhailova N."/>
            <person name="Pati A."/>
            <person name="Wagner M."/>
            <person name="Woyke T."/>
            <person name="Ollivier B."/>
            <person name="Klenk H.P."/>
            <person name="Spring S."/>
            <person name="Loy A."/>
        </authorList>
    </citation>
    <scope>NUCLEOTIDE SEQUENCE [LARGE SCALE GENOMIC DNA]</scope>
    <source>
        <strain evidence="5">ATCC 19365 / DSM 765 / NCIMB 8382 / VKM B-1628</strain>
    </source>
</reference>
<dbReference type="PANTHER" id="PTHR46558:SF11">
    <property type="entry name" value="HTH-TYPE TRANSCRIPTIONAL REGULATOR XRE"/>
    <property type="match status" value="1"/>
</dbReference>
<dbReference type="PANTHER" id="PTHR46558">
    <property type="entry name" value="TRACRIPTIONAL REGULATORY PROTEIN-RELATED-RELATED"/>
    <property type="match status" value="1"/>
</dbReference>
<keyword evidence="2" id="KW-0472">Membrane</keyword>
<feature type="domain" description="HTH cro/C1-type" evidence="3">
    <location>
        <begin position="7"/>
        <end position="61"/>
    </location>
</feature>